<reference evidence="2" key="1">
    <citation type="submission" date="2023-06" db="EMBL/GenBank/DDBJ databases">
        <authorList>
            <consortium name="Lawrence Berkeley National Laboratory"/>
            <person name="Ahrendt S."/>
            <person name="Sahu N."/>
            <person name="Indic B."/>
            <person name="Wong-Bajracharya J."/>
            <person name="Merenyi Z."/>
            <person name="Ke H.-M."/>
            <person name="Monk M."/>
            <person name="Kocsube S."/>
            <person name="Drula E."/>
            <person name="Lipzen A."/>
            <person name="Balint B."/>
            <person name="Henrissat B."/>
            <person name="Andreopoulos B."/>
            <person name="Martin F.M."/>
            <person name="Harder C.B."/>
            <person name="Rigling D."/>
            <person name="Ford K.L."/>
            <person name="Foster G.D."/>
            <person name="Pangilinan J."/>
            <person name="Papanicolaou A."/>
            <person name="Barry K."/>
            <person name="LaButti K."/>
            <person name="Viragh M."/>
            <person name="Koriabine M."/>
            <person name="Yan M."/>
            <person name="Riley R."/>
            <person name="Champramary S."/>
            <person name="Plett K.L."/>
            <person name="Tsai I.J."/>
            <person name="Slot J."/>
            <person name="Sipos G."/>
            <person name="Plett J."/>
            <person name="Nagy L.G."/>
            <person name="Grigoriev I.V."/>
        </authorList>
    </citation>
    <scope>NUCLEOTIDE SEQUENCE</scope>
    <source>
        <strain evidence="2">ICMP 16352</strain>
    </source>
</reference>
<keyword evidence="3" id="KW-1185">Reference proteome</keyword>
<feature type="transmembrane region" description="Helical" evidence="1">
    <location>
        <begin position="21"/>
        <end position="42"/>
    </location>
</feature>
<evidence type="ECO:0000313" key="2">
    <source>
        <dbReference type="EMBL" id="KAK0478906.1"/>
    </source>
</evidence>
<evidence type="ECO:0000313" key="3">
    <source>
        <dbReference type="Proteomes" id="UP001175227"/>
    </source>
</evidence>
<gene>
    <name evidence="2" type="ORF">IW261DRAFT_194083</name>
</gene>
<sequence>MKLCNRAGSLRLHYVWYAMKLAYLRRLFTCVTFTITISAIPISDSTPHSRSDVSSIKTTMTVQLDGGPKNENITQMNSDLTGSRWYYIAENWKLKDSDDNQTSRAILITDTNGRPLRQGEINFFEEVSSKALLKWIMKMEGTAGGPFSPTSLRIPRNPPCPK</sequence>
<dbReference type="AlphaFoldDB" id="A0AA39P7A3"/>
<accession>A0AA39P7A3</accession>
<evidence type="ECO:0000256" key="1">
    <source>
        <dbReference type="SAM" id="Phobius"/>
    </source>
</evidence>
<dbReference type="EMBL" id="JAUEPR010000013">
    <property type="protein sequence ID" value="KAK0478906.1"/>
    <property type="molecule type" value="Genomic_DNA"/>
</dbReference>
<organism evidence="2 3">
    <name type="scientific">Armillaria novae-zelandiae</name>
    <dbReference type="NCBI Taxonomy" id="153914"/>
    <lineage>
        <taxon>Eukaryota</taxon>
        <taxon>Fungi</taxon>
        <taxon>Dikarya</taxon>
        <taxon>Basidiomycota</taxon>
        <taxon>Agaricomycotina</taxon>
        <taxon>Agaricomycetes</taxon>
        <taxon>Agaricomycetidae</taxon>
        <taxon>Agaricales</taxon>
        <taxon>Marasmiineae</taxon>
        <taxon>Physalacriaceae</taxon>
        <taxon>Armillaria</taxon>
    </lineage>
</organism>
<comment type="caution">
    <text evidence="2">The sequence shown here is derived from an EMBL/GenBank/DDBJ whole genome shotgun (WGS) entry which is preliminary data.</text>
</comment>
<proteinExistence type="predicted"/>
<name>A0AA39P7A3_9AGAR</name>
<keyword evidence="1" id="KW-0812">Transmembrane</keyword>
<keyword evidence="1" id="KW-0472">Membrane</keyword>
<dbReference type="Proteomes" id="UP001175227">
    <property type="component" value="Unassembled WGS sequence"/>
</dbReference>
<keyword evidence="1" id="KW-1133">Transmembrane helix</keyword>
<protein>
    <submittedName>
        <fullName evidence="2">Uncharacterized protein</fullName>
    </submittedName>
</protein>